<proteinExistence type="predicted"/>
<dbReference type="AlphaFoldDB" id="A0A0E9P6H7"/>
<reference evidence="1" key="2">
    <citation type="journal article" date="2015" name="Fish Shellfish Immunol.">
        <title>Early steps in the European eel (Anguilla anguilla)-Vibrio vulnificus interaction in the gills: Role of the RtxA13 toxin.</title>
        <authorList>
            <person name="Callol A."/>
            <person name="Pajuelo D."/>
            <person name="Ebbesson L."/>
            <person name="Teles M."/>
            <person name="MacKenzie S."/>
            <person name="Amaro C."/>
        </authorList>
    </citation>
    <scope>NUCLEOTIDE SEQUENCE</scope>
</reference>
<evidence type="ECO:0000313" key="1">
    <source>
        <dbReference type="EMBL" id="JAG99689.1"/>
    </source>
</evidence>
<reference evidence="1" key="1">
    <citation type="submission" date="2014-11" db="EMBL/GenBank/DDBJ databases">
        <authorList>
            <person name="Amaro Gonzalez C."/>
        </authorList>
    </citation>
    <scope>NUCLEOTIDE SEQUENCE</scope>
</reference>
<sequence>MPAYIINGADACKNSESLHQSVSVHSRHELLLLLLLFCPSQSAVQMHVASCRQRNVYLIYIVDVIPVVT</sequence>
<dbReference type="EMBL" id="GBXM01108887">
    <property type="protein sequence ID" value="JAG99689.1"/>
    <property type="molecule type" value="Transcribed_RNA"/>
</dbReference>
<accession>A0A0E9P6H7</accession>
<name>A0A0E9P6H7_ANGAN</name>
<protein>
    <submittedName>
        <fullName evidence="1">Uncharacterized protein</fullName>
    </submittedName>
</protein>
<organism evidence="1">
    <name type="scientific">Anguilla anguilla</name>
    <name type="common">European freshwater eel</name>
    <name type="synonym">Muraena anguilla</name>
    <dbReference type="NCBI Taxonomy" id="7936"/>
    <lineage>
        <taxon>Eukaryota</taxon>
        <taxon>Metazoa</taxon>
        <taxon>Chordata</taxon>
        <taxon>Craniata</taxon>
        <taxon>Vertebrata</taxon>
        <taxon>Euteleostomi</taxon>
        <taxon>Actinopterygii</taxon>
        <taxon>Neopterygii</taxon>
        <taxon>Teleostei</taxon>
        <taxon>Anguilliformes</taxon>
        <taxon>Anguillidae</taxon>
        <taxon>Anguilla</taxon>
    </lineage>
</organism>